<feature type="transmembrane region" description="Helical" evidence="1">
    <location>
        <begin position="58"/>
        <end position="78"/>
    </location>
</feature>
<proteinExistence type="predicted"/>
<dbReference type="OrthoDB" id="1098550at2"/>
<reference evidence="2 3" key="1">
    <citation type="submission" date="2018-10" db="EMBL/GenBank/DDBJ databases">
        <title>Butyricimonas faecalis sp. nov., isolated from human faeces and emended description of the genus Butyricimonas.</title>
        <authorList>
            <person name="Le Roy T."/>
            <person name="Van der Smissen P."/>
            <person name="Paquot A."/>
            <person name="Delzenne N."/>
            <person name="Muccioli G."/>
            <person name="Collet J.-F."/>
            <person name="Cani P.D."/>
        </authorList>
    </citation>
    <scope>NUCLEOTIDE SEQUENCE [LARGE SCALE GENOMIC DNA]</scope>
    <source>
        <strain evidence="2 3">H184</strain>
    </source>
</reference>
<keyword evidence="1" id="KW-0812">Transmembrane</keyword>
<evidence type="ECO:0000313" key="2">
    <source>
        <dbReference type="EMBL" id="AZS29536.1"/>
    </source>
</evidence>
<gene>
    <name evidence="2" type="ORF">D8S85_08165</name>
</gene>
<keyword evidence="1" id="KW-0472">Membrane</keyword>
<name>A0A3S9VSJ9_9BACT</name>
<protein>
    <submittedName>
        <fullName evidence="2">Uncharacterized protein</fullName>
    </submittedName>
</protein>
<keyword evidence="1" id="KW-1133">Transmembrane helix</keyword>
<evidence type="ECO:0000313" key="3">
    <source>
        <dbReference type="Proteomes" id="UP000270673"/>
    </source>
</evidence>
<keyword evidence="3" id="KW-1185">Reference proteome</keyword>
<dbReference type="AlphaFoldDB" id="A0A3S9VSJ9"/>
<organism evidence="2 3">
    <name type="scientific">Butyricimonas faecalis</name>
    <dbReference type="NCBI Taxonomy" id="2093856"/>
    <lineage>
        <taxon>Bacteria</taxon>
        <taxon>Pseudomonadati</taxon>
        <taxon>Bacteroidota</taxon>
        <taxon>Bacteroidia</taxon>
        <taxon>Bacteroidales</taxon>
        <taxon>Odoribacteraceae</taxon>
        <taxon>Butyricimonas</taxon>
    </lineage>
</organism>
<evidence type="ECO:0000256" key="1">
    <source>
        <dbReference type="SAM" id="Phobius"/>
    </source>
</evidence>
<feature type="transmembrane region" description="Helical" evidence="1">
    <location>
        <begin position="28"/>
        <end position="46"/>
    </location>
</feature>
<dbReference type="KEGG" id="buy:D8S85_08165"/>
<dbReference type="RefSeq" id="WP_106480263.1">
    <property type="nucleotide sequence ID" value="NZ_CP032819.1"/>
</dbReference>
<sequence>MSDSKFEYIDNVILNVDKDRVEKKKKSPVKPLALLILGAAILWYGANHVNTAQSDTLSSVVIMLGLGIAIWGIVAFLVKKECYVYKPTGKVLKKHKVYIAANQSSRLYDILEQDRYDDLQSLTRSGQSNLSLEAYCSEDEQYALLQVMEFIPYNDVPMTPVKVCEGTQAKQVAYFLK</sequence>
<dbReference type="EMBL" id="CP032819">
    <property type="protein sequence ID" value="AZS29536.1"/>
    <property type="molecule type" value="Genomic_DNA"/>
</dbReference>
<dbReference type="Proteomes" id="UP000270673">
    <property type="component" value="Chromosome"/>
</dbReference>
<accession>A0A3S9VSJ9</accession>